<dbReference type="PANTHER" id="PTHR11909">
    <property type="entry name" value="CASEIN KINASE-RELATED"/>
    <property type="match status" value="1"/>
</dbReference>
<proteinExistence type="predicted"/>
<dbReference type="InterPro" id="IPR050235">
    <property type="entry name" value="CK1_Ser-Thr_kinase"/>
</dbReference>
<organism evidence="2">
    <name type="scientific">Ganoderma boninense</name>
    <dbReference type="NCBI Taxonomy" id="34458"/>
    <lineage>
        <taxon>Eukaryota</taxon>
        <taxon>Fungi</taxon>
        <taxon>Dikarya</taxon>
        <taxon>Basidiomycota</taxon>
        <taxon>Agaricomycotina</taxon>
        <taxon>Agaricomycetes</taxon>
        <taxon>Polyporales</taxon>
        <taxon>Polyporaceae</taxon>
        <taxon>Ganoderma</taxon>
    </lineage>
</organism>
<accession>A0A5K1JT43</accession>
<name>A0A5K1JT43_9APHY</name>
<dbReference type="EMBL" id="LR724344">
    <property type="protein sequence ID" value="VWO94924.1"/>
    <property type="molecule type" value="Genomic_DNA"/>
</dbReference>
<reference evidence="2" key="1">
    <citation type="submission" date="2019-10" db="EMBL/GenBank/DDBJ databases">
        <authorList>
            <person name="Nor Muhammad N."/>
        </authorList>
    </citation>
    <scope>NUCLEOTIDE SEQUENCE</scope>
</reference>
<dbReference type="SUPFAM" id="SSF56112">
    <property type="entry name" value="Protein kinase-like (PK-like)"/>
    <property type="match status" value="1"/>
</dbReference>
<gene>
    <name evidence="2" type="primary">I1RWQ2</name>
</gene>
<evidence type="ECO:0000256" key="1">
    <source>
        <dbReference type="SAM" id="MobiDB-lite"/>
    </source>
</evidence>
<dbReference type="InterPro" id="IPR011009">
    <property type="entry name" value="Kinase-like_dom_sf"/>
</dbReference>
<feature type="compositionally biased region" description="Basic and acidic residues" evidence="1">
    <location>
        <begin position="211"/>
        <end position="273"/>
    </location>
</feature>
<dbReference type="Gene3D" id="1.10.510.10">
    <property type="entry name" value="Transferase(Phosphotransferase) domain 1"/>
    <property type="match status" value="1"/>
</dbReference>
<protein>
    <submittedName>
        <fullName evidence="2">N/A</fullName>
    </submittedName>
</protein>
<sequence length="292" mass="33162">MDFSIDYYGHEVLSRKDDIESLAYTIFELYASKLPWSHRSDDELEEIVKSKQAWNMVPGLLQGSCDYPLGHFADYARSLEFDSDPDYEYWRRAFWTVDNPTAPLPESDPLYDPDDDSEQLPRNMMFITEGPGGRVLHYKLPPKPNAGRMYSTFSSDETCIPVSDGWSGPYTMLERDTLDNELGIVRQYVDLITEPPTTTRPYLDGQCAPEEMRDFEDPLPFKRVEERRDRGVVAKRSDAGNGEAEKAGTKDSAEEGDEAKEGRPGAKEAKESVTDEENEEGVNSENRKQGSK</sequence>
<feature type="region of interest" description="Disordered" evidence="1">
    <location>
        <begin position="211"/>
        <end position="292"/>
    </location>
</feature>
<dbReference type="AlphaFoldDB" id="A0A5K1JT43"/>
<evidence type="ECO:0000313" key="2">
    <source>
        <dbReference type="EMBL" id="VWO94924.1"/>
    </source>
</evidence>